<dbReference type="AlphaFoldDB" id="A0A6J6AJU5"/>
<name>A0A6J6AJU5_9ZZZZ</name>
<proteinExistence type="predicted"/>
<accession>A0A6J6AJU5</accession>
<reference evidence="1" key="1">
    <citation type="submission" date="2020-05" db="EMBL/GenBank/DDBJ databases">
        <authorList>
            <person name="Chiriac C."/>
            <person name="Salcher M."/>
            <person name="Ghai R."/>
            <person name="Kavagutti S V."/>
        </authorList>
    </citation>
    <scope>NUCLEOTIDE SEQUENCE</scope>
</reference>
<protein>
    <submittedName>
        <fullName evidence="1">Unannotated protein</fullName>
    </submittedName>
</protein>
<dbReference type="AntiFam" id="ANF00088">
    <property type="entry name" value="Shadow ORF (opposite Fdh)"/>
</dbReference>
<sequence>MIAGGEAGNARADLFDDAGTFVPSAHREWTSMAAIEVMNIAVAKSACNITNQNLMRLWFVDLNVYDLVTAWAFE</sequence>
<organism evidence="1">
    <name type="scientific">freshwater metagenome</name>
    <dbReference type="NCBI Taxonomy" id="449393"/>
    <lineage>
        <taxon>unclassified sequences</taxon>
        <taxon>metagenomes</taxon>
        <taxon>ecological metagenomes</taxon>
    </lineage>
</organism>
<evidence type="ECO:0000313" key="1">
    <source>
        <dbReference type="EMBL" id="CAB4370745.1"/>
    </source>
</evidence>
<gene>
    <name evidence="1" type="ORF">UFOPK4201_00398</name>
</gene>
<dbReference type="EMBL" id="CAEUNJ010000012">
    <property type="protein sequence ID" value="CAB4370745.1"/>
    <property type="molecule type" value="Genomic_DNA"/>
</dbReference>